<accession>A0A1E1KHI9</accession>
<organism evidence="1 2">
    <name type="scientific">Rhynchosporium agropyri</name>
    <dbReference type="NCBI Taxonomy" id="914238"/>
    <lineage>
        <taxon>Eukaryota</taxon>
        <taxon>Fungi</taxon>
        <taxon>Dikarya</taxon>
        <taxon>Ascomycota</taxon>
        <taxon>Pezizomycotina</taxon>
        <taxon>Leotiomycetes</taxon>
        <taxon>Helotiales</taxon>
        <taxon>Ploettnerulaceae</taxon>
        <taxon>Rhynchosporium</taxon>
    </lineage>
</organism>
<evidence type="ECO:0000313" key="2">
    <source>
        <dbReference type="Proteomes" id="UP000178912"/>
    </source>
</evidence>
<reference evidence="2" key="1">
    <citation type="submission" date="2016-03" db="EMBL/GenBank/DDBJ databases">
        <authorList>
            <person name="Guldener U."/>
        </authorList>
    </citation>
    <scope>NUCLEOTIDE SEQUENCE [LARGE SCALE GENOMIC DNA]</scope>
    <source>
        <strain evidence="2">04CH-RAC-A.6.1</strain>
    </source>
</reference>
<dbReference type="Proteomes" id="UP000178912">
    <property type="component" value="Unassembled WGS sequence"/>
</dbReference>
<dbReference type="AlphaFoldDB" id="A0A1E1KHI9"/>
<dbReference type="EMBL" id="FJUX01000032">
    <property type="protein sequence ID" value="CZS97452.1"/>
    <property type="molecule type" value="Genomic_DNA"/>
</dbReference>
<sequence length="98" mass="10643">MNSIVAILSGVFSDWLVNATNTKRAPFMTKNYGDSHQSSFPPSFPSSPPKDALKTLFTDKRILAKVSHPISSKAAYPTSYSCETPALKAAYLISDQST</sequence>
<keyword evidence="2" id="KW-1185">Reference proteome</keyword>
<name>A0A1E1KHI9_9HELO</name>
<gene>
    <name evidence="1" type="ORF">RAG0_06531</name>
</gene>
<protein>
    <submittedName>
        <fullName evidence="1">Uncharacterized protein</fullName>
    </submittedName>
</protein>
<proteinExistence type="predicted"/>
<evidence type="ECO:0000313" key="1">
    <source>
        <dbReference type="EMBL" id="CZS97452.1"/>
    </source>
</evidence>